<keyword evidence="2" id="KW-0732">Signal</keyword>
<name>A0A8H6L6Y9_9LECA</name>
<proteinExistence type="predicted"/>
<evidence type="ECO:0000256" key="1">
    <source>
        <dbReference type="SAM" id="MobiDB-lite"/>
    </source>
</evidence>
<feature type="region of interest" description="Disordered" evidence="1">
    <location>
        <begin position="176"/>
        <end position="210"/>
    </location>
</feature>
<evidence type="ECO:0000313" key="4">
    <source>
        <dbReference type="Proteomes" id="UP000578531"/>
    </source>
</evidence>
<gene>
    <name evidence="3" type="ORF">HO173_004156</name>
</gene>
<accession>A0A8H6L6Y9</accession>
<dbReference type="AlphaFoldDB" id="A0A8H6L6Y9"/>
<comment type="caution">
    <text evidence="3">The sequence shown here is derived from an EMBL/GenBank/DDBJ whole genome shotgun (WGS) entry which is preliminary data.</text>
</comment>
<protein>
    <recommendedName>
        <fullName evidence="5">Ankyrin repeat protein</fullName>
    </recommendedName>
</protein>
<keyword evidence="4" id="KW-1185">Reference proteome</keyword>
<reference evidence="3 4" key="1">
    <citation type="journal article" date="2020" name="Genomics">
        <title>Complete, high-quality genomes from long-read metagenomic sequencing of two wolf lichen thalli reveals enigmatic genome architecture.</title>
        <authorList>
            <person name="McKenzie S.K."/>
            <person name="Walston R.F."/>
            <person name="Allen J.L."/>
        </authorList>
    </citation>
    <scope>NUCLEOTIDE SEQUENCE [LARGE SCALE GENOMIC DNA]</scope>
    <source>
        <strain evidence="3">WasteWater2</strain>
    </source>
</reference>
<evidence type="ECO:0000313" key="3">
    <source>
        <dbReference type="EMBL" id="KAF6237955.1"/>
    </source>
</evidence>
<dbReference type="RefSeq" id="XP_037167273.1">
    <property type="nucleotide sequence ID" value="XM_037306080.1"/>
</dbReference>
<dbReference type="OrthoDB" id="3503897at2759"/>
<evidence type="ECO:0000256" key="2">
    <source>
        <dbReference type="SAM" id="SignalP"/>
    </source>
</evidence>
<sequence length="541" mass="61081">MDPVSLSASAAALITIFVQAVKVLKQTIETIRNAKSFLLRLLSQTERIRIFLEQLRALTAQLGPRAGILLNFNDSGPKETINELHAFVQSIAQTPALIRIKVLLNRSAADHLVERLHRHEEEIMQTLLSVAASAAVRTEDEIRRIREDAILHSRITAPFSSEAPVAVDAPDLQADNLRPRVSGMGNSVVGSVDSQKKSSIPSHWEPSMNGFSSLQISDTQTLAEEEYDDTIPQTNDDQSHVSRIPKESQDFMQDHDPESAIFEADLFNNDESIEVEQLSKLPVWFGDLSPVGFDRRYLALRDKLSDAAYSGQFESLFQVLADVEHAYAQSWANAPRLSRTPQQASGWIPLHQAVYMGASKDHITRLVRDFGSLRLLRTAWTSSSELPNRNMTALEIAMAIGRWELVDVLNSEILYPISHPILTTLQIHFHNLIRSNLSARPNELAALRLPDLLVLTELELPMMWFPLKSEGPTKSPRMEMRDSGPDIRKEKARERVRGYLYRLDGKEILVKTFNIEREMVKLYRISEFGHCEIDNAIAFHI</sequence>
<feature type="chain" id="PRO_5034588272" description="Ankyrin repeat protein" evidence="2">
    <location>
        <begin position="21"/>
        <end position="541"/>
    </location>
</feature>
<evidence type="ECO:0008006" key="5">
    <source>
        <dbReference type="Google" id="ProtNLM"/>
    </source>
</evidence>
<feature type="signal peptide" evidence="2">
    <location>
        <begin position="1"/>
        <end position="20"/>
    </location>
</feature>
<organism evidence="3 4">
    <name type="scientific">Letharia columbiana</name>
    <dbReference type="NCBI Taxonomy" id="112416"/>
    <lineage>
        <taxon>Eukaryota</taxon>
        <taxon>Fungi</taxon>
        <taxon>Dikarya</taxon>
        <taxon>Ascomycota</taxon>
        <taxon>Pezizomycotina</taxon>
        <taxon>Lecanoromycetes</taxon>
        <taxon>OSLEUM clade</taxon>
        <taxon>Lecanoromycetidae</taxon>
        <taxon>Lecanorales</taxon>
        <taxon>Lecanorineae</taxon>
        <taxon>Parmeliaceae</taxon>
        <taxon>Letharia</taxon>
    </lineage>
</organism>
<dbReference type="GeneID" id="59285821"/>
<dbReference type="EMBL" id="JACCJC010000012">
    <property type="protein sequence ID" value="KAF6237955.1"/>
    <property type="molecule type" value="Genomic_DNA"/>
</dbReference>
<feature type="compositionally biased region" description="Low complexity" evidence="1">
    <location>
        <begin position="181"/>
        <end position="193"/>
    </location>
</feature>
<dbReference type="Proteomes" id="UP000578531">
    <property type="component" value="Unassembled WGS sequence"/>
</dbReference>